<dbReference type="CDD" id="cd21631">
    <property type="entry name" value="RHH_CopG_NikR-like"/>
    <property type="match status" value="1"/>
</dbReference>
<dbReference type="KEGG" id="plyc:GXP70_29175"/>
<protein>
    <submittedName>
        <fullName evidence="2">CopG family transcriptional regulator</fullName>
    </submittedName>
</protein>
<reference evidence="2 3" key="1">
    <citation type="submission" date="2020-01" db="EMBL/GenBank/DDBJ databases">
        <title>Paenibacillus sp. nov., isolated from tomato rhizosphere.</title>
        <authorList>
            <person name="Weon H.-Y."/>
            <person name="Lee S.A."/>
        </authorList>
    </citation>
    <scope>NUCLEOTIDE SEQUENCE [LARGE SCALE GENOMIC DNA]</scope>
    <source>
        <strain evidence="2 3">12200R-189</strain>
    </source>
</reference>
<dbReference type="RefSeq" id="WP_162360184.1">
    <property type="nucleotide sequence ID" value="NZ_CP048209.1"/>
</dbReference>
<dbReference type="AlphaFoldDB" id="A0A6C0G7C2"/>
<dbReference type="InterPro" id="IPR002145">
    <property type="entry name" value="CopG"/>
</dbReference>
<evidence type="ECO:0000313" key="2">
    <source>
        <dbReference type="EMBL" id="QHT63625.1"/>
    </source>
</evidence>
<dbReference type="Proteomes" id="UP000476064">
    <property type="component" value="Chromosome"/>
</dbReference>
<evidence type="ECO:0000313" key="3">
    <source>
        <dbReference type="Proteomes" id="UP000476064"/>
    </source>
</evidence>
<dbReference type="GO" id="GO:0006355">
    <property type="term" value="P:regulation of DNA-templated transcription"/>
    <property type="evidence" value="ECO:0007669"/>
    <property type="project" value="InterPro"/>
</dbReference>
<feature type="domain" description="Ribbon-helix-helix protein CopG" evidence="1">
    <location>
        <begin position="40"/>
        <end position="76"/>
    </location>
</feature>
<dbReference type="Gene3D" id="1.10.1220.10">
    <property type="entry name" value="Met repressor-like"/>
    <property type="match status" value="1"/>
</dbReference>
<gene>
    <name evidence="2" type="ORF">GXP70_29175</name>
</gene>
<dbReference type="InterPro" id="IPR013321">
    <property type="entry name" value="Arc_rbn_hlx_hlx"/>
</dbReference>
<dbReference type="Pfam" id="PF01402">
    <property type="entry name" value="RHH_1"/>
    <property type="match status" value="1"/>
</dbReference>
<dbReference type="SUPFAM" id="SSF47598">
    <property type="entry name" value="Ribbon-helix-helix"/>
    <property type="match status" value="1"/>
</dbReference>
<organism evidence="2 3">
    <name type="scientific">Paenibacillus lycopersici</name>
    <dbReference type="NCBI Taxonomy" id="2704462"/>
    <lineage>
        <taxon>Bacteria</taxon>
        <taxon>Bacillati</taxon>
        <taxon>Bacillota</taxon>
        <taxon>Bacilli</taxon>
        <taxon>Bacillales</taxon>
        <taxon>Paenibacillaceae</taxon>
        <taxon>Paenibacillus</taxon>
    </lineage>
</organism>
<sequence>MSSKNLKLGDPGREGQLSMLFTKGGPREGAGRKAIGVTRKVSLTLPEASWAEFDALCERQGCSKSELLREIIRGYLQAAPPPGEG</sequence>
<accession>A0A6C0G7C2</accession>
<proteinExistence type="predicted"/>
<name>A0A6C0G7C2_9BACL</name>
<dbReference type="EMBL" id="CP048209">
    <property type="protein sequence ID" value="QHT63625.1"/>
    <property type="molecule type" value="Genomic_DNA"/>
</dbReference>
<evidence type="ECO:0000259" key="1">
    <source>
        <dbReference type="Pfam" id="PF01402"/>
    </source>
</evidence>
<dbReference type="InterPro" id="IPR010985">
    <property type="entry name" value="Ribbon_hlx_hlx"/>
</dbReference>
<keyword evidence="3" id="KW-1185">Reference proteome</keyword>